<dbReference type="Pfam" id="PF02798">
    <property type="entry name" value="GST_N"/>
    <property type="match status" value="1"/>
</dbReference>
<evidence type="ECO:0000313" key="5">
    <source>
        <dbReference type="Proteomes" id="UP000825890"/>
    </source>
</evidence>
<dbReference type="PROSITE" id="PS50405">
    <property type="entry name" value="GST_CTER"/>
    <property type="match status" value="1"/>
</dbReference>
<dbReference type="SUPFAM" id="SSF47616">
    <property type="entry name" value="GST C-terminal domain-like"/>
    <property type="match status" value="1"/>
</dbReference>
<dbReference type="AlphaFoldDB" id="A0A9P3C7B9"/>
<dbReference type="PANTHER" id="PTHR44051:SF2">
    <property type="entry name" value="HYPOTHETICAL GLUTATHIONE S-TRANSFERASE LIKE PROTEIN"/>
    <property type="match status" value="1"/>
</dbReference>
<proteinExistence type="inferred from homology"/>
<dbReference type="Gene3D" id="1.20.1050.10">
    <property type="match status" value="1"/>
</dbReference>
<dbReference type="InterPro" id="IPR040079">
    <property type="entry name" value="Glutathione_S-Trfase"/>
</dbReference>
<evidence type="ECO:0000313" key="4">
    <source>
        <dbReference type="EMBL" id="GIZ37526.1"/>
    </source>
</evidence>
<evidence type="ECO:0000259" key="2">
    <source>
        <dbReference type="PROSITE" id="PS50404"/>
    </source>
</evidence>
<dbReference type="InterPro" id="IPR036282">
    <property type="entry name" value="Glutathione-S-Trfase_C_sf"/>
</dbReference>
<protein>
    <recommendedName>
        <fullName evidence="6">Glutathione S-transferase</fullName>
    </recommendedName>
</protein>
<accession>A0A9P3C7B9</accession>
<dbReference type="RefSeq" id="XP_044652013.1">
    <property type="nucleotide sequence ID" value="XM_044796078.1"/>
</dbReference>
<dbReference type="Proteomes" id="UP000825890">
    <property type="component" value="Unassembled WGS sequence"/>
</dbReference>
<dbReference type="Gene3D" id="3.40.30.10">
    <property type="entry name" value="Glutaredoxin"/>
    <property type="match status" value="1"/>
</dbReference>
<keyword evidence="5" id="KW-1185">Reference proteome</keyword>
<dbReference type="PANTHER" id="PTHR44051">
    <property type="entry name" value="GLUTATHIONE S-TRANSFERASE-RELATED"/>
    <property type="match status" value="1"/>
</dbReference>
<dbReference type="InterPro" id="IPR004045">
    <property type="entry name" value="Glutathione_S-Trfase_N"/>
</dbReference>
<dbReference type="GeneID" id="68286546"/>
<evidence type="ECO:0000259" key="3">
    <source>
        <dbReference type="PROSITE" id="PS50405"/>
    </source>
</evidence>
<dbReference type="SFLD" id="SFLDS00019">
    <property type="entry name" value="Glutathione_Transferase_(cytos"/>
    <property type="match status" value="1"/>
</dbReference>
<dbReference type="PROSITE" id="PS50404">
    <property type="entry name" value="GST_NTER"/>
    <property type="match status" value="1"/>
</dbReference>
<evidence type="ECO:0000256" key="1">
    <source>
        <dbReference type="ARBA" id="ARBA00007409"/>
    </source>
</evidence>
<dbReference type="SFLD" id="SFLDG00358">
    <property type="entry name" value="Main_(cytGST)"/>
    <property type="match status" value="1"/>
</dbReference>
<sequence length="210" mass="23737">MTKLTLHQTTRSGNCYKIPLTAALVGTKIDKVINYNTLKGETRTEHYLSNINSNGKVPVLQISSDTFMPESNAAMYYIADKSPLIPTDRLLHAQMLQWMFFEQYSHEPAIAVLRFWVAIKGLENCTEDDKNSIPAKRKAGEAALDVMEKHLSAEGGRKWFVGDGVTLADVALFAYTHVAHESMYFDLMDWPNVRDWCERVKGLDGFVSML</sequence>
<dbReference type="InterPro" id="IPR010987">
    <property type="entry name" value="Glutathione-S-Trfase_C-like"/>
</dbReference>
<dbReference type="EMBL" id="BOLY01000001">
    <property type="protein sequence ID" value="GIZ37526.1"/>
    <property type="molecule type" value="Genomic_DNA"/>
</dbReference>
<organism evidence="4 5">
    <name type="scientific">Cercospora kikuchii</name>
    <dbReference type="NCBI Taxonomy" id="84275"/>
    <lineage>
        <taxon>Eukaryota</taxon>
        <taxon>Fungi</taxon>
        <taxon>Dikarya</taxon>
        <taxon>Ascomycota</taxon>
        <taxon>Pezizomycotina</taxon>
        <taxon>Dothideomycetes</taxon>
        <taxon>Dothideomycetidae</taxon>
        <taxon>Mycosphaerellales</taxon>
        <taxon>Mycosphaerellaceae</taxon>
        <taxon>Cercospora</taxon>
    </lineage>
</organism>
<evidence type="ECO:0008006" key="6">
    <source>
        <dbReference type="Google" id="ProtNLM"/>
    </source>
</evidence>
<dbReference type="Pfam" id="PF13410">
    <property type="entry name" value="GST_C_2"/>
    <property type="match status" value="1"/>
</dbReference>
<feature type="domain" description="GST C-terminal" evidence="3">
    <location>
        <begin position="88"/>
        <end position="210"/>
    </location>
</feature>
<feature type="domain" description="GST N-terminal" evidence="2">
    <location>
        <begin position="2"/>
        <end position="86"/>
    </location>
</feature>
<comment type="similarity">
    <text evidence="1">Belongs to the GST superfamily.</text>
</comment>
<gene>
    <name evidence="4" type="ORF">CKM354_000097100</name>
</gene>
<dbReference type="SUPFAM" id="SSF52833">
    <property type="entry name" value="Thioredoxin-like"/>
    <property type="match status" value="1"/>
</dbReference>
<name>A0A9P3C7B9_9PEZI</name>
<reference evidence="4 5" key="1">
    <citation type="submission" date="2021-01" db="EMBL/GenBank/DDBJ databases">
        <title>Cercospora kikuchii MAFF 305040 whole genome shotgun sequence.</title>
        <authorList>
            <person name="Kashiwa T."/>
            <person name="Suzuki T."/>
        </authorList>
    </citation>
    <scope>NUCLEOTIDE SEQUENCE [LARGE SCALE GENOMIC DNA]</scope>
    <source>
        <strain evidence="4 5">MAFF 305040</strain>
    </source>
</reference>
<dbReference type="InterPro" id="IPR036249">
    <property type="entry name" value="Thioredoxin-like_sf"/>
</dbReference>
<dbReference type="OrthoDB" id="422574at2759"/>
<comment type="caution">
    <text evidence="4">The sequence shown here is derived from an EMBL/GenBank/DDBJ whole genome shotgun (WGS) entry which is preliminary data.</text>
</comment>